<dbReference type="InParanoid" id="A0A6P8HA87"/>
<name>A0A6P8HA87_ACTTE</name>
<dbReference type="Proteomes" id="UP000515163">
    <property type="component" value="Unplaced"/>
</dbReference>
<dbReference type="AlphaFoldDB" id="A0A6P8HA87"/>
<proteinExistence type="predicted"/>
<accession>A0A6P8HA87</accession>
<dbReference type="KEGG" id="aten:116286955"/>
<gene>
    <name evidence="2" type="primary">LOC116286955</name>
</gene>
<protein>
    <submittedName>
        <fullName evidence="2">Uncharacterized protein LOC116286955</fullName>
    </submittedName>
</protein>
<organism evidence="1 2">
    <name type="scientific">Actinia tenebrosa</name>
    <name type="common">Australian red waratah sea anemone</name>
    <dbReference type="NCBI Taxonomy" id="6105"/>
    <lineage>
        <taxon>Eukaryota</taxon>
        <taxon>Metazoa</taxon>
        <taxon>Cnidaria</taxon>
        <taxon>Anthozoa</taxon>
        <taxon>Hexacorallia</taxon>
        <taxon>Actiniaria</taxon>
        <taxon>Actiniidae</taxon>
        <taxon>Actinia</taxon>
    </lineage>
</organism>
<keyword evidence="1" id="KW-1185">Reference proteome</keyword>
<dbReference type="OrthoDB" id="6495021at2759"/>
<evidence type="ECO:0000313" key="1">
    <source>
        <dbReference type="Proteomes" id="UP000515163"/>
    </source>
</evidence>
<evidence type="ECO:0000313" key="2">
    <source>
        <dbReference type="RefSeq" id="XP_031549415.1"/>
    </source>
</evidence>
<dbReference type="GeneID" id="116286955"/>
<sequence>MGSLCTALTTALEVYRGKCVMADGFEVKTIACFSRVRLFSRCLIRSILTKKEKEILFVTKGDRFLYVIENGRHSNTYLFPSDVIYFEVFGQSITAVTDDGRVWRTAITKQKIKKNKHGSNQESGSASSQAIFTELLSKERKNCNQVFNTESSVDITEILASQAILLEPKILAIFTLEDCLISFGVNDFGCFISHYASSKQENNTVSYNQTAFKVSLNSPAHLHKDKLWPIPLLCYSKKTDNDLPSNILERKLFNLLVPRGGFDELKTTAINCLLLLGTPDGQVLTCDLDQTGSETIGKSSFKLLYHLEQSVVGLHLIQLPQLHTSSRSTKNEFMSVNEKNPVYNVVVMIGSKGKCVLAYQVDETCSFSKHNLAGPIYCSNVKSSKDSTRIIHSNGREVCISTLSVNKHKTSEKDDVSIVLSSIFICIPDICCVYCLHPNVQDANSTSTSIKAVAMTTKGKLLGISLPGHDSTFSFTQQPGLQLRELLVRIENVALQTNVLEQDLESIDKVLEQLNYAATLMTKATSPTGNSTMGNNLSNQWICWNVVPILASEDSILTNRLSFSLKLGLINQSSISLSSQWSVLISVQNKNSVLSYAVALESLTPQSTREFVITLPDSVDPRHCIVVETFLCYDLSSLPSTLPSEVQPCLNVDNNSLVISLGENVIDILSLARILFDFLSHDVCKFTVANQGLYLEHLQSSCKDDKSISLKQHTVDDELCAIVIPVSKTFLHSISSIGSKDNMEEKVLHLLLGDLNDKSFSKKDVRTSTRTSKANCCSMTVMVTASTSDEEPHDGVNIVLKASAKIGLLMLLEAVIARLKFLSKTNEVTVRADDLQRILKAVQELNSKYD</sequence>
<reference evidence="2" key="1">
    <citation type="submission" date="2025-08" db="UniProtKB">
        <authorList>
            <consortium name="RefSeq"/>
        </authorList>
    </citation>
    <scope>IDENTIFICATION</scope>
    <source>
        <tissue evidence="2">Tentacle</tissue>
    </source>
</reference>
<dbReference type="RefSeq" id="XP_031549415.1">
    <property type="nucleotide sequence ID" value="XM_031693555.1"/>
</dbReference>